<name>A0ABD2LMV8_9BILA</name>
<evidence type="ECO:0000313" key="3">
    <source>
        <dbReference type="Proteomes" id="UP001620626"/>
    </source>
</evidence>
<evidence type="ECO:0000313" key="2">
    <source>
        <dbReference type="EMBL" id="KAL3116582.1"/>
    </source>
</evidence>
<dbReference type="AlphaFoldDB" id="A0ABD2LMV8"/>
<proteinExistence type="predicted"/>
<keyword evidence="3" id="KW-1185">Reference proteome</keyword>
<feature type="compositionally biased region" description="Low complexity" evidence="1">
    <location>
        <begin position="49"/>
        <end position="66"/>
    </location>
</feature>
<gene>
    <name evidence="2" type="ORF">niasHT_001329</name>
</gene>
<organism evidence="2 3">
    <name type="scientific">Heterodera trifolii</name>
    <dbReference type="NCBI Taxonomy" id="157864"/>
    <lineage>
        <taxon>Eukaryota</taxon>
        <taxon>Metazoa</taxon>
        <taxon>Ecdysozoa</taxon>
        <taxon>Nematoda</taxon>
        <taxon>Chromadorea</taxon>
        <taxon>Rhabditida</taxon>
        <taxon>Tylenchina</taxon>
        <taxon>Tylenchomorpha</taxon>
        <taxon>Tylenchoidea</taxon>
        <taxon>Heteroderidae</taxon>
        <taxon>Heteroderinae</taxon>
        <taxon>Heterodera</taxon>
    </lineage>
</organism>
<protein>
    <submittedName>
        <fullName evidence="2">Uncharacterized protein</fullName>
    </submittedName>
</protein>
<comment type="caution">
    <text evidence="2">The sequence shown here is derived from an EMBL/GenBank/DDBJ whole genome shotgun (WGS) entry which is preliminary data.</text>
</comment>
<evidence type="ECO:0000256" key="1">
    <source>
        <dbReference type="SAM" id="MobiDB-lite"/>
    </source>
</evidence>
<sequence length="569" mass="65501">MDLTKIDFSKAQPVVDDPPRLRSRTMPRKTHRFSAELTKESRQEKYGITKTNFNNTTPSPSSSSVNRLNNKQLELFNKLLQELNKNLAQISKNIRRPNWFIKLFEHEKKAETPKVLKEHIYKTLDNGAMESPCEKIVPICDPKTSKLYTDHELRQKVKEILDQLTSWTELKDAISSTFKNSSETDLFDGADSTGTTPFYWSDESTPREVKEKPKKKGSLRRLMSSLKLSKNKKGTHFNEFVQRHEKSVPREHIKHLVEARRSLDLHSPMTSKSGINLDSTFFGRSKSVQIQYKASSIKAGTEPGIDDEKSNSLNEPVLQRLQTQRRDSNPNSIPFHFEHKGRHSFGASSSTNPAGRNPLYRSLSVRSDSSISNRIDKINKISPIEEQEITEGRGFEHTNPLRRSLKLLQRSSSGRQNPNVSQHMTKSPNLYNNTIFEEGIIEDISVLCEAKWQKIEHGLMHINDEQLKHDLFDHFRRANYLLQLVILQSALYRQPEYGLNIQRTRAKILNDENMLIISKELFLQERNHLLASLNLLLALHKKNGAEALKELGITVIGHWDLLYEHVSEL</sequence>
<dbReference type="Proteomes" id="UP001620626">
    <property type="component" value="Unassembled WGS sequence"/>
</dbReference>
<reference evidence="2 3" key="1">
    <citation type="submission" date="2024-10" db="EMBL/GenBank/DDBJ databases">
        <authorList>
            <person name="Kim D."/>
        </authorList>
    </citation>
    <scope>NUCLEOTIDE SEQUENCE [LARGE SCALE GENOMIC DNA]</scope>
    <source>
        <strain evidence="2">BH-2024</strain>
    </source>
</reference>
<feature type="region of interest" description="Disordered" evidence="1">
    <location>
        <begin position="323"/>
        <end position="359"/>
    </location>
</feature>
<feature type="region of interest" description="Disordered" evidence="1">
    <location>
        <begin position="1"/>
        <end position="26"/>
    </location>
</feature>
<dbReference type="EMBL" id="JBICBT010000355">
    <property type="protein sequence ID" value="KAL3116582.1"/>
    <property type="molecule type" value="Genomic_DNA"/>
</dbReference>
<feature type="region of interest" description="Disordered" evidence="1">
    <location>
        <begin position="47"/>
        <end position="66"/>
    </location>
</feature>
<accession>A0ABD2LMV8</accession>